<protein>
    <submittedName>
        <fullName evidence="1">Uncharacterized protein</fullName>
    </submittedName>
</protein>
<dbReference type="RefSeq" id="WP_084090789.1">
    <property type="nucleotide sequence ID" value="NZ_FWXD01000011.1"/>
</dbReference>
<dbReference type="OrthoDB" id="6579773at2"/>
<dbReference type="STRING" id="1121001.SAMN02745857_02136"/>
<proteinExistence type="predicted"/>
<gene>
    <name evidence="1" type="ORF">SAMN02745857_02136</name>
</gene>
<evidence type="ECO:0000313" key="2">
    <source>
        <dbReference type="Proteomes" id="UP000192761"/>
    </source>
</evidence>
<dbReference type="Proteomes" id="UP000192761">
    <property type="component" value="Unassembled WGS sequence"/>
</dbReference>
<organism evidence="1 2">
    <name type="scientific">Andreprevotia lacus DSM 23236</name>
    <dbReference type="NCBI Taxonomy" id="1121001"/>
    <lineage>
        <taxon>Bacteria</taxon>
        <taxon>Pseudomonadati</taxon>
        <taxon>Pseudomonadota</taxon>
        <taxon>Betaproteobacteria</taxon>
        <taxon>Neisseriales</taxon>
        <taxon>Chitinibacteraceae</taxon>
        <taxon>Andreprevotia</taxon>
    </lineage>
</organism>
<dbReference type="AlphaFoldDB" id="A0A1W1XNA1"/>
<sequence>MVRYRIRLWHHEQLWGDFIVEPQRSEAVVQALLALWSAGQGYRCELARASDERRILESGPQGVRVLGVEYLFEAIPASAPA</sequence>
<reference evidence="1 2" key="1">
    <citation type="submission" date="2017-04" db="EMBL/GenBank/DDBJ databases">
        <authorList>
            <person name="Afonso C.L."/>
            <person name="Miller P.J."/>
            <person name="Scott M.A."/>
            <person name="Spackman E."/>
            <person name="Goraichik I."/>
            <person name="Dimitrov K.M."/>
            <person name="Suarez D.L."/>
            <person name="Swayne D.E."/>
        </authorList>
    </citation>
    <scope>NUCLEOTIDE SEQUENCE [LARGE SCALE GENOMIC DNA]</scope>
    <source>
        <strain evidence="1 2">DSM 23236</strain>
    </source>
</reference>
<dbReference type="EMBL" id="FWXD01000011">
    <property type="protein sequence ID" value="SMC25342.1"/>
    <property type="molecule type" value="Genomic_DNA"/>
</dbReference>
<evidence type="ECO:0000313" key="1">
    <source>
        <dbReference type="EMBL" id="SMC25342.1"/>
    </source>
</evidence>
<accession>A0A1W1XNA1</accession>
<keyword evidence="2" id="KW-1185">Reference proteome</keyword>
<name>A0A1W1XNA1_9NEIS</name>